<dbReference type="AlphaFoldDB" id="A0A8S9PDB5"/>
<dbReference type="Pfam" id="PF14111">
    <property type="entry name" value="DUF4283"/>
    <property type="match status" value="1"/>
</dbReference>
<proteinExistence type="predicted"/>
<evidence type="ECO:0000313" key="3">
    <source>
        <dbReference type="Proteomes" id="UP000712600"/>
    </source>
</evidence>
<evidence type="ECO:0000259" key="1">
    <source>
        <dbReference type="Pfam" id="PF14111"/>
    </source>
</evidence>
<gene>
    <name evidence="2" type="ORF">F2Q69_00005069</name>
</gene>
<evidence type="ECO:0000313" key="2">
    <source>
        <dbReference type="EMBL" id="KAF3512171.1"/>
    </source>
</evidence>
<dbReference type="Proteomes" id="UP000712600">
    <property type="component" value="Unassembled WGS sequence"/>
</dbReference>
<reference evidence="2" key="1">
    <citation type="submission" date="2019-12" db="EMBL/GenBank/DDBJ databases">
        <title>Genome sequencing and annotation of Brassica cretica.</title>
        <authorList>
            <person name="Studholme D.J."/>
            <person name="Sarris P."/>
        </authorList>
    </citation>
    <scope>NUCLEOTIDE SEQUENCE</scope>
    <source>
        <strain evidence="2">PFS-109/04</strain>
        <tissue evidence="2">Leaf</tissue>
    </source>
</reference>
<protein>
    <recommendedName>
        <fullName evidence="1">DUF4283 domain-containing protein</fullName>
    </recommendedName>
</protein>
<dbReference type="EMBL" id="QGKX02001521">
    <property type="protein sequence ID" value="KAF3512171.1"/>
    <property type="molecule type" value="Genomic_DNA"/>
</dbReference>
<name>A0A8S9PDB5_BRACR</name>
<accession>A0A8S9PDB5</accession>
<organism evidence="2 3">
    <name type="scientific">Brassica cretica</name>
    <name type="common">Mustard</name>
    <dbReference type="NCBI Taxonomy" id="69181"/>
    <lineage>
        <taxon>Eukaryota</taxon>
        <taxon>Viridiplantae</taxon>
        <taxon>Streptophyta</taxon>
        <taxon>Embryophyta</taxon>
        <taxon>Tracheophyta</taxon>
        <taxon>Spermatophyta</taxon>
        <taxon>Magnoliopsida</taxon>
        <taxon>eudicotyledons</taxon>
        <taxon>Gunneridae</taxon>
        <taxon>Pentapetalae</taxon>
        <taxon>rosids</taxon>
        <taxon>malvids</taxon>
        <taxon>Brassicales</taxon>
        <taxon>Brassicaceae</taxon>
        <taxon>Brassiceae</taxon>
        <taxon>Brassica</taxon>
    </lineage>
</organism>
<feature type="domain" description="DUF4283" evidence="1">
    <location>
        <begin position="125"/>
        <end position="210"/>
    </location>
</feature>
<comment type="caution">
    <text evidence="2">The sequence shown here is derived from an EMBL/GenBank/DDBJ whole genome shotgun (WGS) entry which is preliminary data.</text>
</comment>
<dbReference type="InterPro" id="IPR025558">
    <property type="entry name" value="DUF4283"/>
</dbReference>
<sequence length="227" mass="25491">MILLPVLSWVSRLLLQVRKFRGGSLLASDKVVCDASASLVVRVSSSFSPPAPATQTIYESLEDEINLDNPVVSGFIPLSPAVNGTRKYSEVIHGSAMREELGSSSQHIFGVPFVLIPYENLEEVKEELCDFIFVRFIGEAPYMGRIIGIVNAIWSQSGPRIFVHRLSPLSFLLRVTNRRTRTLALARNVWIRAGYPMYIALWSPEFSPEEPQLTSIVVLVELRWVPY</sequence>